<feature type="chain" id="PRO_5036348800" evidence="4">
    <location>
        <begin position="45"/>
        <end position="673"/>
    </location>
</feature>
<dbReference type="Pfam" id="PF02837">
    <property type="entry name" value="Glyco_hydro_2_N"/>
    <property type="match status" value="1"/>
</dbReference>
<dbReference type="Gene3D" id="3.20.20.80">
    <property type="entry name" value="Glycosidases"/>
    <property type="match status" value="1"/>
</dbReference>
<evidence type="ECO:0000256" key="1">
    <source>
        <dbReference type="ARBA" id="ARBA00007401"/>
    </source>
</evidence>
<dbReference type="InterPro" id="IPR036156">
    <property type="entry name" value="Beta-gal/glucu_dom_sf"/>
</dbReference>
<protein>
    <submittedName>
        <fullName evidence="8">Glycoside hydrolase family 2</fullName>
    </submittedName>
</protein>
<evidence type="ECO:0000313" key="9">
    <source>
        <dbReference type="EMBL" id="QPT09262.1"/>
    </source>
</evidence>
<dbReference type="GO" id="GO:0005975">
    <property type="term" value="P:carbohydrate metabolic process"/>
    <property type="evidence" value="ECO:0007669"/>
    <property type="project" value="InterPro"/>
</dbReference>
<organism evidence="8 10">
    <name type="scientific">Sphingomonas paucimobilis</name>
    <name type="common">Pseudomonas paucimobilis</name>
    <dbReference type="NCBI Taxonomy" id="13689"/>
    <lineage>
        <taxon>Bacteria</taxon>
        <taxon>Pseudomonadati</taxon>
        <taxon>Pseudomonadota</taxon>
        <taxon>Alphaproteobacteria</taxon>
        <taxon>Sphingomonadales</taxon>
        <taxon>Sphingomonadaceae</taxon>
        <taxon>Sphingomonas</taxon>
    </lineage>
</organism>
<dbReference type="AlphaFoldDB" id="A0A411LKA3"/>
<dbReference type="GO" id="GO:0004553">
    <property type="term" value="F:hydrolase activity, hydrolyzing O-glycosyl compounds"/>
    <property type="evidence" value="ECO:0007669"/>
    <property type="project" value="InterPro"/>
</dbReference>
<evidence type="ECO:0000256" key="2">
    <source>
        <dbReference type="ARBA" id="ARBA00022801"/>
    </source>
</evidence>
<dbReference type="Proteomes" id="UP000550136">
    <property type="component" value="Unassembled WGS sequence"/>
</dbReference>
<dbReference type="PANTHER" id="PTHR42732:SF2">
    <property type="entry name" value="BETA-MANNOSIDASE"/>
    <property type="match status" value="1"/>
</dbReference>
<evidence type="ECO:0000313" key="8">
    <source>
        <dbReference type="EMBL" id="NNG59163.1"/>
    </source>
</evidence>
<dbReference type="SUPFAM" id="SSF49303">
    <property type="entry name" value="beta-Galactosidase/glucuronidase domain"/>
    <property type="match status" value="1"/>
</dbReference>
<name>A0A411LKA3_SPHPI</name>
<dbReference type="EMBL" id="CP065713">
    <property type="protein sequence ID" value="QPT09262.1"/>
    <property type="molecule type" value="Genomic_DNA"/>
</dbReference>
<evidence type="ECO:0000313" key="10">
    <source>
        <dbReference type="Proteomes" id="UP000550136"/>
    </source>
</evidence>
<keyword evidence="2 8" id="KW-0378">Hydrolase</keyword>
<dbReference type="InterPro" id="IPR051913">
    <property type="entry name" value="GH2_Domain-Containing"/>
</dbReference>
<dbReference type="Gene3D" id="2.60.40.10">
    <property type="entry name" value="Immunoglobulins"/>
    <property type="match status" value="1"/>
</dbReference>
<evidence type="ECO:0000259" key="7">
    <source>
        <dbReference type="Pfam" id="PF02837"/>
    </source>
</evidence>
<evidence type="ECO:0000259" key="6">
    <source>
        <dbReference type="Pfam" id="PF02836"/>
    </source>
</evidence>
<evidence type="ECO:0000259" key="5">
    <source>
        <dbReference type="Pfam" id="PF00703"/>
    </source>
</evidence>
<comment type="similarity">
    <text evidence="1">Belongs to the glycosyl hydrolase 2 family.</text>
</comment>
<dbReference type="InterPro" id="IPR013783">
    <property type="entry name" value="Ig-like_fold"/>
</dbReference>
<dbReference type="InterPro" id="IPR006103">
    <property type="entry name" value="Glyco_hydro_2_cat"/>
</dbReference>
<feature type="domain" description="Glycoside hydrolase family 2 catalytic" evidence="6">
    <location>
        <begin position="413"/>
        <end position="558"/>
    </location>
</feature>
<dbReference type="Gene3D" id="2.60.120.260">
    <property type="entry name" value="Galactose-binding domain-like"/>
    <property type="match status" value="1"/>
</dbReference>
<reference evidence="8 10" key="1">
    <citation type="submission" date="2020-05" db="EMBL/GenBank/DDBJ databases">
        <title>Draft Genome Sequences of Sphingomonas sp. Isolated from the International Space Station.</title>
        <authorList>
            <person name="Bijlani S."/>
            <person name="Singh N.K."/>
            <person name="Mason C.E."/>
            <person name="Wang C.C."/>
            <person name="Venkateswaran K."/>
        </authorList>
    </citation>
    <scope>NUCLEOTIDE SEQUENCE [LARGE SCALE GENOMIC DNA]</scope>
    <source>
        <strain evidence="8 10">FKI-L5-BR-P1</strain>
    </source>
</reference>
<keyword evidence="3" id="KW-0326">Glycosidase</keyword>
<dbReference type="Proteomes" id="UP000594836">
    <property type="component" value="Chromosome"/>
</dbReference>
<proteinExistence type="inferred from homology"/>
<dbReference type="Pfam" id="PF02836">
    <property type="entry name" value="Glyco_hydro_2_C"/>
    <property type="match status" value="1"/>
</dbReference>
<dbReference type="SUPFAM" id="SSF51445">
    <property type="entry name" value="(Trans)glycosidases"/>
    <property type="match status" value="1"/>
</dbReference>
<feature type="domain" description="Glycoside hydrolase family 2 immunoglobulin-like beta-sandwich" evidence="5">
    <location>
        <begin position="244"/>
        <end position="321"/>
    </location>
</feature>
<feature type="signal peptide" evidence="4">
    <location>
        <begin position="1"/>
        <end position="44"/>
    </location>
</feature>
<gene>
    <name evidence="8" type="ORF">HKX06_17545</name>
    <name evidence="9" type="ORF">I6G38_02820</name>
</gene>
<reference evidence="9 11" key="2">
    <citation type="submission" date="2020-12" db="EMBL/GenBank/DDBJ databases">
        <title>FDA dAtabase for Regulatory Grade micrObial Sequences (FDA-ARGOS): Supporting development and validation of Infectious Disease Dx tests.</title>
        <authorList>
            <person name="Sproer C."/>
            <person name="Gronow S."/>
            <person name="Severitt S."/>
            <person name="Schroder I."/>
            <person name="Tallon L."/>
            <person name="Sadzewicz L."/>
            <person name="Zhao X."/>
            <person name="Boylan J."/>
            <person name="Ott S."/>
            <person name="Bowen H."/>
            <person name="Vavikolanu K."/>
            <person name="Mehta A."/>
            <person name="Aluvathingal J."/>
            <person name="Nadendla S."/>
            <person name="Lowell S."/>
            <person name="Myers T."/>
            <person name="Yan Y."/>
            <person name="Sichtig H."/>
        </authorList>
    </citation>
    <scope>NUCLEOTIDE SEQUENCE [LARGE SCALE GENOMIC DNA]</scope>
    <source>
        <strain evidence="9 11">FDAARGOS_881</strain>
    </source>
</reference>
<dbReference type="Pfam" id="PF00703">
    <property type="entry name" value="Glyco_hydro_2"/>
    <property type="match status" value="1"/>
</dbReference>
<evidence type="ECO:0000256" key="3">
    <source>
        <dbReference type="ARBA" id="ARBA00023295"/>
    </source>
</evidence>
<dbReference type="InterPro" id="IPR008979">
    <property type="entry name" value="Galactose-bd-like_sf"/>
</dbReference>
<dbReference type="InterPro" id="IPR006102">
    <property type="entry name" value="Ig-like_GH2"/>
</dbReference>
<keyword evidence="4" id="KW-0732">Signal</keyword>
<dbReference type="InterPro" id="IPR017853">
    <property type="entry name" value="GH"/>
</dbReference>
<dbReference type="PANTHER" id="PTHR42732">
    <property type="entry name" value="BETA-GALACTOSIDASE"/>
    <property type="match status" value="1"/>
</dbReference>
<evidence type="ECO:0000313" key="11">
    <source>
        <dbReference type="Proteomes" id="UP000594836"/>
    </source>
</evidence>
<dbReference type="InterPro" id="IPR006104">
    <property type="entry name" value="Glyco_hydro_2_N"/>
</dbReference>
<evidence type="ECO:0000256" key="4">
    <source>
        <dbReference type="SAM" id="SignalP"/>
    </source>
</evidence>
<dbReference type="OrthoDB" id="9758603at2"/>
<sequence>MGKRARRRAAIDVRRRSEAMMGMPMPRLAAAMLLAFATTSGAQAQTAQNGVKDGVYTGLIATRWGRAVTADNVWQSYPRPQMKRTAWQNLNGRWDYAITKASAPQPSRMDGRILVPFPVESRLSGVARRVLPEDRIWYRRRFTVPADWAGQRVMLNFGGVDHSTVVWVNGAVAGSHKGGFDAFGFDITNQLKPGENELLVQVADPTSSGSQPRGKQSLDPSGIWYTAVSGIWQTVWLEPVPKLHIADVRATPDIDRGVIDVEVALNAWASDTDAVRITAHSGGKAIASTVIRANRRATLAIPNARLWSPEQPFLYDLTTELVTVRDPYAGKSERDRVAYDARFTPSEDQNYARAVVTGAPRDMVEGYFAMRKISVGPGQVAGQPALLLNNKPYFQNGTLDQGWWPDGLWTPPSEEAMRYDLEWLKKAGFNMVRKHIKVEPAQYYHDADRLGMLIWQDMPSGGGEDQFVTGASKAQAVMSSDMMAENQNELTRMIGGLRAFPSIVLWVVNNEGWGQYDSATLARYVKGMDPSRLVNADSGWLDVAPDVSDVFDIHTYEDVPNTPTRQSRRALVLGEYGGIGLPVAAHLWRPGKTNWGYQAAKDGADYLARYRLKMERVIRQARDHGLSAAVYTQTTDVEDEINGLLTFDRAVEKASPEAFAAIAAPLWRQEEGR</sequence>
<dbReference type="SUPFAM" id="SSF49785">
    <property type="entry name" value="Galactose-binding domain-like"/>
    <property type="match status" value="1"/>
</dbReference>
<accession>A0A411LKA3</accession>
<feature type="domain" description="Glycosyl hydrolases family 2 sugar binding" evidence="7">
    <location>
        <begin position="135"/>
        <end position="205"/>
    </location>
</feature>
<dbReference type="EMBL" id="JABEOU010000053">
    <property type="protein sequence ID" value="NNG59163.1"/>
    <property type="molecule type" value="Genomic_DNA"/>
</dbReference>